<comment type="caution">
    <text evidence="3">The sequence shown here is derived from an EMBL/GenBank/DDBJ whole genome shotgun (WGS) entry which is preliminary data.</text>
</comment>
<dbReference type="Gene3D" id="3.30.565.10">
    <property type="entry name" value="Histidine kinase-like ATPase, C-terminal domain"/>
    <property type="match status" value="1"/>
</dbReference>
<evidence type="ECO:0000256" key="1">
    <source>
        <dbReference type="ARBA" id="ARBA00022527"/>
    </source>
</evidence>
<gene>
    <name evidence="3" type="ORF">ACFP1K_16750</name>
</gene>
<feature type="domain" description="Histidine kinase/HSP90-like ATPase" evidence="2">
    <location>
        <begin position="22"/>
        <end position="130"/>
    </location>
</feature>
<dbReference type="Pfam" id="PF13581">
    <property type="entry name" value="HATPase_c_2"/>
    <property type="match status" value="1"/>
</dbReference>
<organism evidence="3 4">
    <name type="scientific">Sphaerisporangium aureirubrum</name>
    <dbReference type="NCBI Taxonomy" id="1544736"/>
    <lineage>
        <taxon>Bacteria</taxon>
        <taxon>Bacillati</taxon>
        <taxon>Actinomycetota</taxon>
        <taxon>Actinomycetes</taxon>
        <taxon>Streptosporangiales</taxon>
        <taxon>Streptosporangiaceae</taxon>
        <taxon>Sphaerisporangium</taxon>
    </lineage>
</organism>
<evidence type="ECO:0000313" key="4">
    <source>
        <dbReference type="Proteomes" id="UP001596137"/>
    </source>
</evidence>
<reference evidence="4" key="1">
    <citation type="journal article" date="2019" name="Int. J. Syst. Evol. Microbiol.">
        <title>The Global Catalogue of Microorganisms (GCM) 10K type strain sequencing project: providing services to taxonomists for standard genome sequencing and annotation.</title>
        <authorList>
            <consortium name="The Broad Institute Genomics Platform"/>
            <consortium name="The Broad Institute Genome Sequencing Center for Infectious Disease"/>
            <person name="Wu L."/>
            <person name="Ma J."/>
        </authorList>
    </citation>
    <scope>NUCLEOTIDE SEQUENCE [LARGE SCALE GENOMIC DNA]</scope>
    <source>
        <strain evidence="4">JCM 30346</strain>
    </source>
</reference>
<proteinExistence type="predicted"/>
<dbReference type="InterPro" id="IPR003594">
    <property type="entry name" value="HATPase_dom"/>
</dbReference>
<dbReference type="EMBL" id="JBHSRF010000021">
    <property type="protein sequence ID" value="MFC6082822.1"/>
    <property type="molecule type" value="Genomic_DNA"/>
</dbReference>
<sequence>MTTGDRLGKIDLLGLASSAKIARAYVYSVLYRAGRRDLDDIETVVSEVFTNAIRHSESGRRPGGLVQVRVYDDGATSRVEVTDEGSPNGIPAIPEQADPVSEGGRGLWLVRELFSSWGWGQDHSGRTVWFEVSRTSSRHFDDI</sequence>
<dbReference type="Proteomes" id="UP001596137">
    <property type="component" value="Unassembled WGS sequence"/>
</dbReference>
<keyword evidence="4" id="KW-1185">Reference proteome</keyword>
<keyword evidence="1" id="KW-0418">Kinase</keyword>
<accession>A0ABW1NJT9</accession>
<dbReference type="InterPro" id="IPR050267">
    <property type="entry name" value="Anti-sigma-factor_SerPK"/>
</dbReference>
<keyword evidence="1" id="KW-0808">Transferase</keyword>
<dbReference type="InterPro" id="IPR036890">
    <property type="entry name" value="HATPase_C_sf"/>
</dbReference>
<keyword evidence="3" id="KW-0547">Nucleotide-binding</keyword>
<dbReference type="GO" id="GO:0005524">
    <property type="term" value="F:ATP binding"/>
    <property type="evidence" value="ECO:0007669"/>
    <property type="project" value="UniProtKB-KW"/>
</dbReference>
<protein>
    <submittedName>
        <fullName evidence="3">ATP-binding protein</fullName>
    </submittedName>
</protein>
<evidence type="ECO:0000313" key="3">
    <source>
        <dbReference type="EMBL" id="MFC6082822.1"/>
    </source>
</evidence>
<keyword evidence="3" id="KW-0067">ATP-binding</keyword>
<name>A0ABW1NJT9_9ACTN</name>
<dbReference type="SUPFAM" id="SSF55874">
    <property type="entry name" value="ATPase domain of HSP90 chaperone/DNA topoisomerase II/histidine kinase"/>
    <property type="match status" value="1"/>
</dbReference>
<dbReference type="PANTHER" id="PTHR35526">
    <property type="entry name" value="ANTI-SIGMA-F FACTOR RSBW-RELATED"/>
    <property type="match status" value="1"/>
</dbReference>
<keyword evidence="1" id="KW-0723">Serine/threonine-protein kinase</keyword>
<dbReference type="CDD" id="cd16936">
    <property type="entry name" value="HATPase_RsbW-like"/>
    <property type="match status" value="1"/>
</dbReference>
<dbReference type="PANTHER" id="PTHR35526:SF3">
    <property type="entry name" value="ANTI-SIGMA-F FACTOR RSBW"/>
    <property type="match status" value="1"/>
</dbReference>
<evidence type="ECO:0000259" key="2">
    <source>
        <dbReference type="Pfam" id="PF13581"/>
    </source>
</evidence>
<dbReference type="RefSeq" id="WP_380753693.1">
    <property type="nucleotide sequence ID" value="NZ_JBHSRF010000021.1"/>
</dbReference>